<dbReference type="Gene3D" id="3.50.50.60">
    <property type="entry name" value="FAD/NAD(P)-binding domain"/>
    <property type="match status" value="2"/>
</dbReference>
<dbReference type="Pfam" id="PF13450">
    <property type="entry name" value="NAD_binding_8"/>
    <property type="match status" value="1"/>
</dbReference>
<name>A0AA41XCW8_9MICO</name>
<dbReference type="RefSeq" id="WP_259526503.1">
    <property type="nucleotide sequence ID" value="NZ_JANLCK010000003.1"/>
</dbReference>
<comment type="caution">
    <text evidence="1">The sequence shown here is derived from an EMBL/GenBank/DDBJ whole genome shotgun (WGS) entry which is preliminary data.</text>
</comment>
<evidence type="ECO:0000313" key="2">
    <source>
        <dbReference type="Proteomes" id="UP001165587"/>
    </source>
</evidence>
<keyword evidence="2" id="KW-1185">Reference proteome</keyword>
<gene>
    <name evidence="1" type="ORF">N1028_08370</name>
</gene>
<dbReference type="Proteomes" id="UP001165587">
    <property type="component" value="Unassembled WGS sequence"/>
</dbReference>
<reference evidence="1" key="1">
    <citation type="submission" date="2022-08" db="EMBL/GenBank/DDBJ databases">
        <authorList>
            <person name="Deng Y."/>
            <person name="Han X.-F."/>
            <person name="Zhang Y.-Q."/>
        </authorList>
    </citation>
    <scope>NUCLEOTIDE SEQUENCE</scope>
    <source>
        <strain evidence="1">CPCC 203407</strain>
    </source>
</reference>
<dbReference type="EMBL" id="JANLCK010000003">
    <property type="protein sequence ID" value="MCS5725911.1"/>
    <property type="molecule type" value="Genomic_DNA"/>
</dbReference>
<dbReference type="PRINTS" id="PR00411">
    <property type="entry name" value="PNDRDTASEI"/>
</dbReference>
<sequence>MTSGPVDAVVVGSGPNGLAAAVTLARAGLSVRVFEAAGSPGGGARTAELTLPGHLHDVCSAVHPMALASPFFRDFDLASRVEFVSPEISYAHVLEGGRAALARRDLGQTAADLGADGPAWRRLFAPLLERKHAVVDLAMSPLLRVPRDPLAAAAFGTRVLSTARSASAGFRTDEASGLLAGLSAHSIGPVAAFGARGAGLLLGMLAHTPGGWPIPIGGSQAIVDALAADLRAHGGEIVTETRIDSLLDLPSSHAVLLDVTPRALEAIGGELLPLGYRSALRQFRYGNAASKVDFVLDGPVPWQNPEVAGAGTVHLAGSGAEVDEGERQIARGRHPEHPFVLVSQPSTVDPGRAPEGHQVLWAYTHVPRGSGRDMTEAVTARIEEFAPGFRDRIVASAAIPASALALYNANYIGGDIASGAASFSQLLARPVVSGTPWRTPLDGVYLCSASATPGPGVHGMGGWHAARTALRDVFGITDAPSLAP</sequence>
<dbReference type="PANTHER" id="PTHR10668:SF105">
    <property type="entry name" value="DEHYDROGENASE-RELATED"/>
    <property type="match status" value="1"/>
</dbReference>
<dbReference type="PANTHER" id="PTHR10668">
    <property type="entry name" value="PHYTOENE DEHYDROGENASE"/>
    <property type="match status" value="1"/>
</dbReference>
<accession>A0AA41XCW8</accession>
<protein>
    <submittedName>
        <fullName evidence="1">NAD(P)/FAD-dependent oxidoreductase</fullName>
    </submittedName>
</protein>
<proteinExistence type="predicted"/>
<dbReference type="SUPFAM" id="SSF51905">
    <property type="entry name" value="FAD/NAD(P)-binding domain"/>
    <property type="match status" value="1"/>
</dbReference>
<evidence type="ECO:0000313" key="1">
    <source>
        <dbReference type="EMBL" id="MCS5725911.1"/>
    </source>
</evidence>
<organism evidence="1 2">
    <name type="scientific">Herbiconiux oxytropis</name>
    <dbReference type="NCBI Taxonomy" id="2970915"/>
    <lineage>
        <taxon>Bacteria</taxon>
        <taxon>Bacillati</taxon>
        <taxon>Actinomycetota</taxon>
        <taxon>Actinomycetes</taxon>
        <taxon>Micrococcales</taxon>
        <taxon>Microbacteriaceae</taxon>
        <taxon>Herbiconiux</taxon>
    </lineage>
</organism>
<dbReference type="InterPro" id="IPR036188">
    <property type="entry name" value="FAD/NAD-bd_sf"/>
</dbReference>
<dbReference type="AlphaFoldDB" id="A0AA41XCW8"/>